<dbReference type="InterPro" id="IPR011055">
    <property type="entry name" value="Dup_hybrid_motif"/>
</dbReference>
<dbReference type="Pfam" id="PF19425">
    <property type="entry name" value="Csd3_N2"/>
    <property type="match status" value="1"/>
</dbReference>
<evidence type="ECO:0000256" key="7">
    <source>
        <dbReference type="ARBA" id="ARBA00023049"/>
    </source>
</evidence>
<dbReference type="Gene3D" id="2.70.70.10">
    <property type="entry name" value="Glucose Permease (Domain IIA)"/>
    <property type="match status" value="1"/>
</dbReference>
<evidence type="ECO:0000256" key="8">
    <source>
        <dbReference type="SAM" id="SignalP"/>
    </source>
</evidence>
<evidence type="ECO:0000313" key="11">
    <source>
        <dbReference type="EMBL" id="AAV31630.1"/>
    </source>
</evidence>
<feature type="domain" description="Csd3-like second N-terminal" evidence="10">
    <location>
        <begin position="204"/>
        <end position="321"/>
    </location>
</feature>
<comment type="cofactor">
    <cofactor evidence="1">
        <name>Zn(2+)</name>
        <dbReference type="ChEBI" id="CHEBI:29105"/>
    </cofactor>
</comment>
<evidence type="ECO:0000256" key="2">
    <source>
        <dbReference type="ARBA" id="ARBA00004196"/>
    </source>
</evidence>
<dbReference type="PANTHER" id="PTHR21666:SF288">
    <property type="entry name" value="CELL DIVISION PROTEIN YTFB"/>
    <property type="match status" value="1"/>
</dbReference>
<feature type="chain" id="PRO_5004262734" evidence="8">
    <location>
        <begin position="33"/>
        <end position="478"/>
    </location>
</feature>
<dbReference type="Pfam" id="PF01551">
    <property type="entry name" value="Peptidase_M23"/>
    <property type="match status" value="1"/>
</dbReference>
<dbReference type="Gene3D" id="3.10.450.350">
    <property type="match status" value="1"/>
</dbReference>
<keyword evidence="4" id="KW-0479">Metal-binding</keyword>
<dbReference type="CDD" id="cd12797">
    <property type="entry name" value="M23_peptidase"/>
    <property type="match status" value="1"/>
</dbReference>
<dbReference type="GO" id="GO:0004222">
    <property type="term" value="F:metalloendopeptidase activity"/>
    <property type="evidence" value="ECO:0007669"/>
    <property type="project" value="TreeGrafter"/>
</dbReference>
<keyword evidence="6" id="KW-0862">Zinc</keyword>
<evidence type="ECO:0000256" key="3">
    <source>
        <dbReference type="ARBA" id="ARBA00022670"/>
    </source>
</evidence>
<evidence type="ECO:0000259" key="10">
    <source>
        <dbReference type="Pfam" id="PF19425"/>
    </source>
</evidence>
<gene>
    <name evidence="11" type="ORF">Red2C11_43</name>
</gene>
<accession>Q5UEZ4</accession>
<evidence type="ECO:0000256" key="1">
    <source>
        <dbReference type="ARBA" id="ARBA00001947"/>
    </source>
</evidence>
<dbReference type="GO" id="GO:0046872">
    <property type="term" value="F:metal ion binding"/>
    <property type="evidence" value="ECO:0007669"/>
    <property type="project" value="UniProtKB-KW"/>
</dbReference>
<keyword evidence="3" id="KW-0645">Protease</keyword>
<organism evidence="11">
    <name type="scientific">uncultured alpha proteobacterium EBAC2C11</name>
    <dbReference type="NCBI Taxonomy" id="295349"/>
    <lineage>
        <taxon>Bacteria</taxon>
        <taxon>Pseudomonadati</taxon>
        <taxon>Pseudomonadota</taxon>
        <taxon>Alphaproteobacteria</taxon>
        <taxon>Candidatus Puniceispirillales</taxon>
        <taxon>environmental samples</taxon>
    </lineage>
</organism>
<dbReference type="SUPFAM" id="SSF51261">
    <property type="entry name" value="Duplicated hybrid motif"/>
    <property type="match status" value="1"/>
</dbReference>
<dbReference type="AlphaFoldDB" id="Q5UEZ4"/>
<sequence>MNLQVSHYTSRWAPMSVFLASLFFSMPCLVHAETPISGESTQVAQNTFGPMQPVLRTQPVLPTRRPDTALAYPNNPVSINLPVPKPELEDVFPISTATVSEMIRRQTGLNAVDEVQLSLRAGEGIGALLRRGGYDSKKITAAVNAIAGKASLRRLQIGTKFQITDKGFRFIAKPGRDLYVIQHPDSGWLALTALRPIDRYVSFFQGAVEGSIYKSAMAAGVSESAYTEYVRVMGFSVDFQREIRTGDRFELLYETERDGIDGQRIGGRLHYAGLVLSDRSLGFFRYDEADDVVGWYDQEGNSAARTLIRTPITGARLSSSFGKRKHPVSGFNAMHKGVDFAAPLGTPIIAAGSGVIRESGWKGSFGRYIRIKHNATYDTAYAHMKSIAPQIRVGKYVKQGEVIGFVGSTGRSTGAHLHYEIMVNNRQVNPMTVSLPTGERIDIQHLEAFKKTVAKIDKEVLSRGTVRFAGADNIKITK</sequence>
<dbReference type="InterPro" id="IPR016047">
    <property type="entry name" value="M23ase_b-sheet_dom"/>
</dbReference>
<protein>
    <submittedName>
        <fullName evidence="11">Predicted membrane proteins related to metalloendopeptidases</fullName>
    </submittedName>
</protein>
<evidence type="ECO:0000256" key="6">
    <source>
        <dbReference type="ARBA" id="ARBA00022833"/>
    </source>
</evidence>
<feature type="signal peptide" evidence="8">
    <location>
        <begin position="1"/>
        <end position="32"/>
    </location>
</feature>
<keyword evidence="5" id="KW-0378">Hydrolase</keyword>
<keyword evidence="7" id="KW-0482">Metalloprotease</keyword>
<dbReference type="EMBL" id="AY744399">
    <property type="protein sequence ID" value="AAV31630.1"/>
    <property type="molecule type" value="Genomic_DNA"/>
</dbReference>
<evidence type="ECO:0000256" key="4">
    <source>
        <dbReference type="ARBA" id="ARBA00022723"/>
    </source>
</evidence>
<name>Q5UEZ4_9PROT</name>
<dbReference type="InterPro" id="IPR050570">
    <property type="entry name" value="Cell_wall_metabolism_enzyme"/>
</dbReference>
<dbReference type="InterPro" id="IPR045834">
    <property type="entry name" value="Csd3_N2"/>
</dbReference>
<proteinExistence type="predicted"/>
<evidence type="ECO:0000259" key="9">
    <source>
        <dbReference type="Pfam" id="PF01551"/>
    </source>
</evidence>
<feature type="domain" description="M23ase beta-sheet core" evidence="9">
    <location>
        <begin position="334"/>
        <end position="430"/>
    </location>
</feature>
<dbReference type="GO" id="GO:0006508">
    <property type="term" value="P:proteolysis"/>
    <property type="evidence" value="ECO:0007669"/>
    <property type="project" value="UniProtKB-KW"/>
</dbReference>
<keyword evidence="8" id="KW-0732">Signal</keyword>
<reference evidence="11" key="1">
    <citation type="submission" date="2004-09" db="EMBL/GenBank/DDBJ databases">
        <title>SAR116.</title>
        <authorList>
            <person name="Sabehi G."/>
            <person name="Beja O."/>
        </authorList>
    </citation>
    <scope>NUCLEOTIDE SEQUENCE</scope>
</reference>
<dbReference type="GO" id="GO:0030313">
    <property type="term" value="C:cell envelope"/>
    <property type="evidence" value="ECO:0007669"/>
    <property type="project" value="UniProtKB-SubCell"/>
</dbReference>
<comment type="subcellular location">
    <subcellularLocation>
        <location evidence="2">Cell envelope</location>
    </subcellularLocation>
</comment>
<evidence type="ECO:0000256" key="5">
    <source>
        <dbReference type="ARBA" id="ARBA00022801"/>
    </source>
</evidence>
<dbReference type="PANTHER" id="PTHR21666">
    <property type="entry name" value="PEPTIDASE-RELATED"/>
    <property type="match status" value="1"/>
</dbReference>